<organism evidence="1 2">
    <name type="scientific">Canis lupus familiaris</name>
    <name type="common">Dog</name>
    <name type="synonym">Canis familiaris</name>
    <dbReference type="NCBI Taxonomy" id="9615"/>
    <lineage>
        <taxon>Eukaryota</taxon>
        <taxon>Metazoa</taxon>
        <taxon>Chordata</taxon>
        <taxon>Craniata</taxon>
        <taxon>Vertebrata</taxon>
        <taxon>Euteleostomi</taxon>
        <taxon>Mammalia</taxon>
        <taxon>Eutheria</taxon>
        <taxon>Laurasiatheria</taxon>
        <taxon>Carnivora</taxon>
        <taxon>Caniformia</taxon>
        <taxon>Canidae</taxon>
        <taxon>Canis</taxon>
    </lineage>
</organism>
<protein>
    <submittedName>
        <fullName evidence="1">Uncharacterized protein</fullName>
    </submittedName>
</protein>
<accession>A0A8C0M4C1</accession>
<proteinExistence type="predicted"/>
<evidence type="ECO:0000313" key="2">
    <source>
        <dbReference type="Proteomes" id="UP000694429"/>
    </source>
</evidence>
<dbReference type="Ensembl" id="ENSCAFT00030004345.1">
    <property type="protein sequence ID" value="ENSCAFP00030003853.1"/>
    <property type="gene ID" value="ENSCAFG00030002349.1"/>
</dbReference>
<dbReference type="AlphaFoldDB" id="A0A8C0M4C1"/>
<sequence length="57" mass="6344">MTPSHQRAFPGPQVPVAAAALKDLAQVRMNSEVIMGPAQVVGMEQRVRRLLSRTFLW</sequence>
<evidence type="ECO:0000313" key="1">
    <source>
        <dbReference type="Ensembl" id="ENSCAFP00030003853.1"/>
    </source>
</evidence>
<reference evidence="1" key="2">
    <citation type="submission" date="2025-08" db="UniProtKB">
        <authorList>
            <consortium name="Ensembl"/>
        </authorList>
    </citation>
    <scope>IDENTIFICATION</scope>
</reference>
<dbReference type="Proteomes" id="UP000694429">
    <property type="component" value="Chromosome 1"/>
</dbReference>
<name>A0A8C0M4C1_CANLF</name>
<reference evidence="1" key="1">
    <citation type="submission" date="2019-03" db="EMBL/GenBank/DDBJ databases">
        <authorList>
            <person name="Warren W.C."/>
            <person name="Johnson G.S."/>
        </authorList>
    </citation>
    <scope>NUCLEOTIDE SEQUENCE [LARGE SCALE GENOMIC DNA]</scope>
    <source>
        <strain evidence="1">Basenji</strain>
    </source>
</reference>